<dbReference type="AlphaFoldDB" id="A0A674NT72"/>
<dbReference type="SMART" id="SM00298">
    <property type="entry name" value="CHROMO"/>
    <property type="match status" value="1"/>
</dbReference>
<dbReference type="Ensembl" id="ENSTRUT00000089108.1">
    <property type="protein sequence ID" value="ENSTRUP00000076430.1"/>
    <property type="gene ID" value="ENSTRUG00000028009.1"/>
</dbReference>
<dbReference type="InterPro" id="IPR041577">
    <property type="entry name" value="RT_RNaseH_2"/>
</dbReference>
<dbReference type="InParanoid" id="A0A674NT72"/>
<reference evidence="9" key="3">
    <citation type="submission" date="2025-09" db="UniProtKB">
        <authorList>
            <consortium name="Ensembl"/>
        </authorList>
    </citation>
    <scope>IDENTIFICATION</scope>
</reference>
<dbReference type="Pfam" id="PF17919">
    <property type="entry name" value="RT_RNaseH_2"/>
    <property type="match status" value="1"/>
</dbReference>
<dbReference type="Pfam" id="PF00385">
    <property type="entry name" value="Chromo"/>
    <property type="match status" value="1"/>
</dbReference>
<dbReference type="GO" id="GO:0004523">
    <property type="term" value="F:RNA-DNA hybrid ribonuclease activity"/>
    <property type="evidence" value="ECO:0007669"/>
    <property type="project" value="UniProtKB-EC"/>
</dbReference>
<dbReference type="InterPro" id="IPR043502">
    <property type="entry name" value="DNA/RNA_pol_sf"/>
</dbReference>
<dbReference type="Gene3D" id="3.30.70.270">
    <property type="match status" value="2"/>
</dbReference>
<dbReference type="Pfam" id="PF00665">
    <property type="entry name" value="rve"/>
    <property type="match status" value="1"/>
</dbReference>
<evidence type="ECO:0000256" key="3">
    <source>
        <dbReference type="ARBA" id="ARBA00012180"/>
    </source>
</evidence>
<dbReference type="GO" id="GO:0005634">
    <property type="term" value="C:nucleus"/>
    <property type="evidence" value="ECO:0007669"/>
    <property type="project" value="UniProtKB-SubCell"/>
</dbReference>
<dbReference type="Proteomes" id="UP000005226">
    <property type="component" value="Chromosome 8"/>
</dbReference>
<dbReference type="GeneTree" id="ENSGT00940000168677"/>
<evidence type="ECO:0000256" key="2">
    <source>
        <dbReference type="ARBA" id="ARBA00010879"/>
    </source>
</evidence>
<dbReference type="PANTHER" id="PTHR37984:SF5">
    <property type="entry name" value="PROTEIN NYNRIN-LIKE"/>
    <property type="match status" value="1"/>
</dbReference>
<dbReference type="GO" id="GO:0003676">
    <property type="term" value="F:nucleic acid binding"/>
    <property type="evidence" value="ECO:0007669"/>
    <property type="project" value="InterPro"/>
</dbReference>
<comment type="subcellular location">
    <subcellularLocation>
        <location evidence="1">Nucleus</location>
    </subcellularLocation>
</comment>
<sequence>MFVICTPLNSIILGIPWLKLHNPHIDWSTATIRNWSNHCHAHCLKSALPTRPTNPSPAPEEINLTNVPSDYHDLQQVFSKASASSLPPHRPYDCAIDLLPGATLPTKRLFHLAKPEREAMEKYITESVAAGLIRPSSSPVGAGFFFVEKKDKSLRPCIDYTGLNDITVKNKYPLPLIDSAFSPLHTATVFTKLDLRNAYHLIRIREGDKWKTAFNTPLGHFEYLVMPFGLTNAPAVFQCLVNDMLRDLLNKSVFVYLDDILIFSRSLEEHVGHVREVLKRLLENKLYAKAEKCEFHVSSVSFLGFVIEKGQLRADPSKVAAVKDWPMPTTREQLQRFLAFANFYRRFIRNYSRLAAPLTRLTSPKLTFVWSPDEQQAFEKLKNMFINTPVLTHPDPERQFVVEVDASDSGVGAILSQRHATDNKLHPCAFFSRRLSPAEANYDVGNRELLLVVLALQEWRHWLEGGTQPFTFHLRTARRLNSRQARGALFLSRFSFTITYRPGSRNTKPDALSPQFSSEEREPSRETVLDPECVLGEVHWPVEAEVREALQGQLVPDGCPVIGTLMGTHLPNSLPPRSPSHFSPHPTALLVAIHGGGRPDLCCGVHRVYTQQIFTQGPRRTPAAATHSPSSLVPHRCGLRYRAAPPEGNTTILTVVDCFSKAVHFVPLPKLPTALETANLLIQHVFRLHGIPQDIVSDRGPQFTSQVWKAFCWALGTTSSLTLGYHPQSNGQTERANQSLEASLSCVVSRLPSSWASHLPWVEYAHNSLVSAATGLSPFMVNHGYQPPLFPSQESDAAVPLVRAQFRRIRRVWWETRAALDRTAEHNRRLADRHRAPAPNYQVGQQVWLSSRDLPLQTDSRKLAPRYIGPYPVDKIINPCAVRLRLPASLNIHPVFHVSLLKPPPTSCATTAPPHLVEGHPAYTVNKILDVRRRGRGFQYLVDWEGYGPEERSWIGRALILDPQLLRDFYLRFPDKPGRRPLGGGGGTVMARVSRLLPHLQDRQAGAGRTLMSAEPLAHLQRITLIRRLLKLPSLCLR</sequence>
<evidence type="ECO:0000256" key="5">
    <source>
        <dbReference type="SAM" id="MobiDB-lite"/>
    </source>
</evidence>
<dbReference type="Gene3D" id="3.30.420.10">
    <property type="entry name" value="Ribonuclease H-like superfamily/Ribonuclease H"/>
    <property type="match status" value="1"/>
</dbReference>
<evidence type="ECO:0000259" key="6">
    <source>
        <dbReference type="PROSITE" id="PS50013"/>
    </source>
</evidence>
<dbReference type="Gene3D" id="2.40.50.40">
    <property type="match status" value="1"/>
</dbReference>
<dbReference type="Gene3D" id="3.10.10.10">
    <property type="entry name" value="HIV Type 1 Reverse Transcriptase, subunit A, domain 1"/>
    <property type="match status" value="1"/>
</dbReference>
<evidence type="ECO:0000259" key="8">
    <source>
        <dbReference type="PROSITE" id="PS50994"/>
    </source>
</evidence>
<proteinExistence type="inferred from homology"/>
<dbReference type="InterPro" id="IPR056924">
    <property type="entry name" value="SH3_Tf2-1"/>
</dbReference>
<dbReference type="OMA" id="RRIHATF"/>
<evidence type="ECO:0000313" key="9">
    <source>
        <dbReference type="Ensembl" id="ENSTRUP00000076430.1"/>
    </source>
</evidence>
<dbReference type="FunFam" id="3.10.20.370:FF:000003">
    <property type="entry name" value="Transposon Tf2-6 polyprotein"/>
    <property type="match status" value="1"/>
</dbReference>
<reference evidence="9" key="2">
    <citation type="submission" date="2025-08" db="UniProtKB">
        <authorList>
            <consortium name="Ensembl"/>
        </authorList>
    </citation>
    <scope>IDENTIFICATION</scope>
</reference>
<dbReference type="EC" id="3.1.26.4" evidence="3"/>
<dbReference type="InterPro" id="IPR023780">
    <property type="entry name" value="Chromo_domain"/>
</dbReference>
<dbReference type="SUPFAM" id="SSF56672">
    <property type="entry name" value="DNA/RNA polymerases"/>
    <property type="match status" value="1"/>
</dbReference>
<evidence type="ECO:0000259" key="7">
    <source>
        <dbReference type="PROSITE" id="PS50878"/>
    </source>
</evidence>
<dbReference type="InterPro" id="IPR036397">
    <property type="entry name" value="RNaseH_sf"/>
</dbReference>
<dbReference type="PROSITE" id="PS50878">
    <property type="entry name" value="RT_POL"/>
    <property type="match status" value="1"/>
</dbReference>
<dbReference type="PANTHER" id="PTHR37984">
    <property type="entry name" value="PROTEIN CBG26694"/>
    <property type="match status" value="1"/>
</dbReference>
<reference evidence="9 10" key="1">
    <citation type="journal article" date="2011" name="Genome Biol. Evol.">
        <title>Integration of the genetic map and genome assembly of fugu facilitates insights into distinct features of genome evolution in teleosts and mammals.</title>
        <authorList>
            <person name="Kai W."/>
            <person name="Kikuchi K."/>
            <person name="Tohari S."/>
            <person name="Chew A.K."/>
            <person name="Tay A."/>
            <person name="Fujiwara A."/>
            <person name="Hosoya S."/>
            <person name="Suetake H."/>
            <person name="Naruse K."/>
            <person name="Brenner S."/>
            <person name="Suzuki Y."/>
            <person name="Venkatesh B."/>
        </authorList>
    </citation>
    <scope>NUCLEOTIDE SEQUENCE [LARGE SCALE GENOMIC DNA]</scope>
</reference>
<dbReference type="PROSITE" id="PS50994">
    <property type="entry name" value="INTEGRASE"/>
    <property type="match status" value="1"/>
</dbReference>
<organism evidence="9 10">
    <name type="scientific">Takifugu rubripes</name>
    <name type="common">Japanese pufferfish</name>
    <name type="synonym">Fugu rubripes</name>
    <dbReference type="NCBI Taxonomy" id="31033"/>
    <lineage>
        <taxon>Eukaryota</taxon>
        <taxon>Metazoa</taxon>
        <taxon>Chordata</taxon>
        <taxon>Craniata</taxon>
        <taxon>Vertebrata</taxon>
        <taxon>Euteleostomi</taxon>
        <taxon>Actinopterygii</taxon>
        <taxon>Neopterygii</taxon>
        <taxon>Teleostei</taxon>
        <taxon>Neoteleostei</taxon>
        <taxon>Acanthomorphata</taxon>
        <taxon>Eupercaria</taxon>
        <taxon>Tetraodontiformes</taxon>
        <taxon>Tetradontoidea</taxon>
        <taxon>Tetraodontidae</taxon>
        <taxon>Takifugu</taxon>
    </lineage>
</organism>
<feature type="domain" description="Integrase catalytic" evidence="8">
    <location>
        <begin position="625"/>
        <end position="786"/>
    </location>
</feature>
<feature type="region of interest" description="Disordered" evidence="5">
    <location>
        <begin position="505"/>
        <end position="524"/>
    </location>
</feature>
<dbReference type="InterPro" id="IPR012337">
    <property type="entry name" value="RNaseH-like_sf"/>
</dbReference>
<dbReference type="SUPFAM" id="SSF53098">
    <property type="entry name" value="Ribonuclease H-like"/>
    <property type="match status" value="1"/>
</dbReference>
<dbReference type="GO" id="GO:0015074">
    <property type="term" value="P:DNA integration"/>
    <property type="evidence" value="ECO:0007669"/>
    <property type="project" value="InterPro"/>
</dbReference>
<evidence type="ECO:0000256" key="1">
    <source>
        <dbReference type="ARBA" id="ARBA00004123"/>
    </source>
</evidence>
<dbReference type="InterPro" id="IPR001584">
    <property type="entry name" value="Integrase_cat-core"/>
</dbReference>
<dbReference type="InterPro" id="IPR000477">
    <property type="entry name" value="RT_dom"/>
</dbReference>
<dbReference type="Pfam" id="PF00078">
    <property type="entry name" value="RVT_1"/>
    <property type="match status" value="1"/>
</dbReference>
<dbReference type="InterPro" id="IPR016197">
    <property type="entry name" value="Chromo-like_dom_sf"/>
</dbReference>
<dbReference type="Pfam" id="PF24626">
    <property type="entry name" value="SH3_Tf2-1"/>
    <property type="match status" value="1"/>
</dbReference>
<accession>A0A674NT72</accession>
<keyword evidence="4" id="KW-0511">Multifunctional enzyme</keyword>
<dbReference type="InterPro" id="IPR050951">
    <property type="entry name" value="Retrovirus_Pol_polyprotein"/>
</dbReference>
<evidence type="ECO:0000256" key="4">
    <source>
        <dbReference type="ARBA" id="ARBA00023268"/>
    </source>
</evidence>
<protein>
    <recommendedName>
        <fullName evidence="3">ribonuclease H</fullName>
        <ecNumber evidence="3">3.1.26.4</ecNumber>
    </recommendedName>
</protein>
<dbReference type="FunFam" id="3.30.70.270:FF:000020">
    <property type="entry name" value="Transposon Tf2-6 polyprotein-like Protein"/>
    <property type="match status" value="1"/>
</dbReference>
<dbReference type="CDD" id="cd09274">
    <property type="entry name" value="RNase_HI_RT_Ty3"/>
    <property type="match status" value="1"/>
</dbReference>
<dbReference type="PROSITE" id="PS50013">
    <property type="entry name" value="CHROMO_2"/>
    <property type="match status" value="1"/>
</dbReference>
<keyword evidence="10" id="KW-1185">Reference proteome</keyword>
<comment type="similarity">
    <text evidence="2">Belongs to the beta type-B retroviral polymerase family. HERV class-II K(HML-2) pol subfamily.</text>
</comment>
<feature type="domain" description="Chromo" evidence="6">
    <location>
        <begin position="923"/>
        <end position="981"/>
    </location>
</feature>
<dbReference type="InterPro" id="IPR043128">
    <property type="entry name" value="Rev_trsase/Diguanyl_cyclase"/>
</dbReference>
<evidence type="ECO:0000313" key="10">
    <source>
        <dbReference type="Proteomes" id="UP000005226"/>
    </source>
</evidence>
<dbReference type="SUPFAM" id="SSF54160">
    <property type="entry name" value="Chromo domain-like"/>
    <property type="match status" value="1"/>
</dbReference>
<dbReference type="CDD" id="cd01647">
    <property type="entry name" value="RT_LTR"/>
    <property type="match status" value="1"/>
</dbReference>
<dbReference type="InterPro" id="IPR000953">
    <property type="entry name" value="Chromo/chromo_shadow_dom"/>
</dbReference>
<feature type="domain" description="Reverse transcriptase" evidence="7">
    <location>
        <begin position="128"/>
        <end position="307"/>
    </location>
</feature>
<name>A0A674NT72_TAKRU</name>